<organism evidence="4 5">
    <name type="scientific">Rhodospira trueperi</name>
    <dbReference type="NCBI Taxonomy" id="69960"/>
    <lineage>
        <taxon>Bacteria</taxon>
        <taxon>Pseudomonadati</taxon>
        <taxon>Pseudomonadota</taxon>
        <taxon>Alphaproteobacteria</taxon>
        <taxon>Rhodospirillales</taxon>
        <taxon>Rhodospirillaceae</taxon>
        <taxon>Rhodospira</taxon>
    </lineage>
</organism>
<evidence type="ECO:0000256" key="1">
    <source>
        <dbReference type="ARBA" id="ARBA00005125"/>
    </source>
</evidence>
<dbReference type="OrthoDB" id="9801785at2"/>
<proteinExistence type="inferred from homology"/>
<gene>
    <name evidence="4" type="ORF">SAMN05421720_11546</name>
</gene>
<evidence type="ECO:0000313" key="5">
    <source>
        <dbReference type="Proteomes" id="UP000199412"/>
    </source>
</evidence>
<comment type="similarity">
    <text evidence="2">Belongs to the NAD(P)-dependent epimerase/dehydratase family.</text>
</comment>
<accession>A0A1G7GPT3</accession>
<dbReference type="EMBL" id="FNAP01000015">
    <property type="protein sequence ID" value="SDE90188.1"/>
    <property type="molecule type" value="Genomic_DNA"/>
</dbReference>
<feature type="domain" description="NAD-dependent epimerase/dehydratase" evidence="3">
    <location>
        <begin position="5"/>
        <end position="255"/>
    </location>
</feature>
<dbReference type="Proteomes" id="UP000199412">
    <property type="component" value="Unassembled WGS sequence"/>
</dbReference>
<dbReference type="InterPro" id="IPR036291">
    <property type="entry name" value="NAD(P)-bd_dom_sf"/>
</dbReference>
<dbReference type="RefSeq" id="WP_092787753.1">
    <property type="nucleotide sequence ID" value="NZ_FNAP01000015.1"/>
</dbReference>
<dbReference type="InterPro" id="IPR001509">
    <property type="entry name" value="Epimerase_deHydtase"/>
</dbReference>
<dbReference type="STRING" id="69960.SAMN05421720_11546"/>
<protein>
    <submittedName>
        <fullName evidence="4">Nucleoside-diphosphate-sugar epimerase</fullName>
    </submittedName>
</protein>
<reference evidence="4 5" key="1">
    <citation type="submission" date="2016-10" db="EMBL/GenBank/DDBJ databases">
        <authorList>
            <person name="de Groot N.N."/>
        </authorList>
    </citation>
    <scope>NUCLEOTIDE SEQUENCE [LARGE SCALE GENOMIC DNA]</scope>
    <source>
        <strain evidence="4 5">ATCC 700224</strain>
    </source>
</reference>
<sequence>MKTAMITGGMGFIGSYIARELIQDGHVDRVVILDHFGRYVSPYRPEFTDYRKLRLEGIADRVVIERGEAKHVGVLFQLLDRHRPDLIFHLAALPLAKLSNLNVEEAREGSIDSTAFIFEVIGTLTQRDGWLPERVVYASSSMVYGDFVTDPATEEHPTKPKEIYGTMKLAGERIADGLGRFYNVPVAIVRPSAVYGPTDMNRRVSQIFLEKAIAGEMIEVAGEDETLDFTYVKDVAHGFVLAGTHPAAAAETFNITFGQAQRLVDYVEALKTHFPGLRYTIKERDAFRPRRGTLSIEKAQRLLGFEPVYSLQRGVDEYVDFARRHNPLFARVAETSKT</sequence>
<dbReference type="Gene3D" id="3.40.50.720">
    <property type="entry name" value="NAD(P)-binding Rossmann-like Domain"/>
    <property type="match status" value="1"/>
</dbReference>
<evidence type="ECO:0000313" key="4">
    <source>
        <dbReference type="EMBL" id="SDE90188.1"/>
    </source>
</evidence>
<dbReference type="PANTHER" id="PTHR43000">
    <property type="entry name" value="DTDP-D-GLUCOSE 4,6-DEHYDRATASE-RELATED"/>
    <property type="match status" value="1"/>
</dbReference>
<comment type="pathway">
    <text evidence="1">Bacterial outer membrane biogenesis; LPS O-antigen biosynthesis.</text>
</comment>
<evidence type="ECO:0000256" key="2">
    <source>
        <dbReference type="ARBA" id="ARBA00007637"/>
    </source>
</evidence>
<dbReference type="SUPFAM" id="SSF51735">
    <property type="entry name" value="NAD(P)-binding Rossmann-fold domains"/>
    <property type="match status" value="1"/>
</dbReference>
<keyword evidence="5" id="KW-1185">Reference proteome</keyword>
<dbReference type="AlphaFoldDB" id="A0A1G7GPT3"/>
<name>A0A1G7GPT3_9PROT</name>
<evidence type="ECO:0000259" key="3">
    <source>
        <dbReference type="Pfam" id="PF01370"/>
    </source>
</evidence>
<dbReference type="Pfam" id="PF01370">
    <property type="entry name" value="Epimerase"/>
    <property type="match status" value="1"/>
</dbReference>